<dbReference type="AlphaFoldDB" id="C1N8K0"/>
<dbReference type="InterPro" id="IPR036188">
    <property type="entry name" value="FAD/NAD-bd_sf"/>
</dbReference>
<dbReference type="STRING" id="564608.C1N8K0"/>
<dbReference type="SUPFAM" id="SSF51905">
    <property type="entry name" value="FAD/NAD(P)-binding domain"/>
    <property type="match status" value="1"/>
</dbReference>
<dbReference type="InterPro" id="IPR050464">
    <property type="entry name" value="Zeta_carotene_desat/Oxidored"/>
</dbReference>
<dbReference type="GeneID" id="9689722"/>
<name>C1N8K0_MICPC</name>
<accession>C1N8K0</accession>
<dbReference type="PANTHER" id="PTHR42923">
    <property type="entry name" value="PROTOPORPHYRINOGEN OXIDASE"/>
    <property type="match status" value="1"/>
</dbReference>
<evidence type="ECO:0000313" key="2">
    <source>
        <dbReference type="Proteomes" id="UP000001876"/>
    </source>
</evidence>
<protein>
    <submittedName>
        <fullName evidence="1">Predicted protein</fullName>
    </submittedName>
</protein>
<dbReference type="OrthoDB" id="5977668at2759"/>
<proteinExistence type="predicted"/>
<dbReference type="Proteomes" id="UP000001876">
    <property type="component" value="Unassembled WGS sequence"/>
</dbReference>
<organism evidence="2">
    <name type="scientific">Micromonas pusilla (strain CCMP1545)</name>
    <name type="common">Picoplanktonic green alga</name>
    <dbReference type="NCBI Taxonomy" id="564608"/>
    <lineage>
        <taxon>Eukaryota</taxon>
        <taxon>Viridiplantae</taxon>
        <taxon>Chlorophyta</taxon>
        <taxon>Mamiellophyceae</taxon>
        <taxon>Mamiellales</taxon>
        <taxon>Mamiellaceae</taxon>
        <taxon>Micromonas</taxon>
    </lineage>
</organism>
<sequence length="367" mass="41317">VFNLTTYPHLVGLFNELGIDSDASDMSFSLSTDTVEWGSRGLGAFYTLKKNALSADFLLMIREIVRFGKEAPEVLRESPNSRHAEFGWMTLGQYLARRGYSRFFTENYVVPMCAAIWSCSDRDTLDFPVVTLVRFWVNHHLLNLVERPLWRVVRGRSEAYVDAIVRAITREDFDGNRRGVVELDARVVAVKRKPGEITKCEYDDVIFACHSDQALAILGEEAKDAERAALDAIKARLFPFQKNDVWLHRDATLMPRNKKAWASWNCLKGSSRGASGEDASVCVTYWVNLLQNLPEREPDLFVTLNPPRPPATGTTQHRVTLSHPLFNARAIDAQTAINDKFQGDGGVWFAGAWLGYGFHEDGIKSAV</sequence>
<dbReference type="OMA" id="RAWASWN"/>
<dbReference type="PANTHER" id="PTHR42923:SF17">
    <property type="entry name" value="AMINE OXIDASE DOMAIN-CONTAINING PROTEIN"/>
    <property type="match status" value="1"/>
</dbReference>
<reference evidence="1 2" key="1">
    <citation type="journal article" date="2009" name="Science">
        <title>Green evolution and dynamic adaptations revealed by genomes of the marine picoeukaryotes Micromonas.</title>
        <authorList>
            <person name="Worden A.Z."/>
            <person name="Lee J.H."/>
            <person name="Mock T."/>
            <person name="Rouze P."/>
            <person name="Simmons M.P."/>
            <person name="Aerts A.L."/>
            <person name="Allen A.E."/>
            <person name="Cuvelier M.L."/>
            <person name="Derelle E."/>
            <person name="Everett M.V."/>
            <person name="Foulon E."/>
            <person name="Grimwood J."/>
            <person name="Gundlach H."/>
            <person name="Henrissat B."/>
            <person name="Napoli C."/>
            <person name="McDonald S.M."/>
            <person name="Parker M.S."/>
            <person name="Rombauts S."/>
            <person name="Salamov A."/>
            <person name="Von Dassow P."/>
            <person name="Badger J.H."/>
            <person name="Coutinho P.M."/>
            <person name="Demir E."/>
            <person name="Dubchak I."/>
            <person name="Gentemann C."/>
            <person name="Eikrem W."/>
            <person name="Gready J.E."/>
            <person name="John U."/>
            <person name="Lanier W."/>
            <person name="Lindquist E.A."/>
            <person name="Lucas S."/>
            <person name="Mayer K.F."/>
            <person name="Moreau H."/>
            <person name="Not F."/>
            <person name="Otillar R."/>
            <person name="Panaud O."/>
            <person name="Pangilinan J."/>
            <person name="Paulsen I."/>
            <person name="Piegu B."/>
            <person name="Poliakov A."/>
            <person name="Robbens S."/>
            <person name="Schmutz J."/>
            <person name="Toulza E."/>
            <person name="Wyss T."/>
            <person name="Zelensky A."/>
            <person name="Zhou K."/>
            <person name="Armbrust E.V."/>
            <person name="Bhattacharya D."/>
            <person name="Goodenough U.W."/>
            <person name="Van de Peer Y."/>
            <person name="Grigoriev I.V."/>
        </authorList>
    </citation>
    <scope>NUCLEOTIDE SEQUENCE [LARGE SCALE GENOMIC DNA]</scope>
    <source>
        <strain evidence="1 2">CCMP1545</strain>
    </source>
</reference>
<dbReference type="GO" id="GO:0016491">
    <property type="term" value="F:oxidoreductase activity"/>
    <property type="evidence" value="ECO:0007669"/>
    <property type="project" value="TreeGrafter"/>
</dbReference>
<dbReference type="EMBL" id="GG663750">
    <property type="protein sequence ID" value="EEH51903.1"/>
    <property type="molecule type" value="Genomic_DNA"/>
</dbReference>
<dbReference type="RefSeq" id="XP_003064281.1">
    <property type="nucleotide sequence ID" value="XM_003064235.1"/>
</dbReference>
<feature type="non-terminal residue" evidence="1">
    <location>
        <position position="367"/>
    </location>
</feature>
<dbReference type="KEGG" id="mpp:MICPUCDRAFT_10494"/>
<keyword evidence="2" id="KW-1185">Reference proteome</keyword>
<feature type="non-terminal residue" evidence="1">
    <location>
        <position position="1"/>
    </location>
</feature>
<gene>
    <name evidence="1" type="ORF">MICPUCDRAFT_10494</name>
</gene>
<dbReference type="eggNOG" id="ENOG502QSMW">
    <property type="taxonomic scope" value="Eukaryota"/>
</dbReference>
<evidence type="ECO:0000313" key="1">
    <source>
        <dbReference type="EMBL" id="EEH51903.1"/>
    </source>
</evidence>